<dbReference type="FunFam" id="3.90.950.10:FF:000001">
    <property type="entry name" value="dITP/XTP pyrophosphatase"/>
    <property type="match status" value="1"/>
</dbReference>
<evidence type="ECO:0000256" key="10">
    <source>
        <dbReference type="HAMAP-Rule" id="MF_01405"/>
    </source>
</evidence>
<comment type="subunit">
    <text evidence="2 10">Homodimer.</text>
</comment>
<feature type="binding site" evidence="10">
    <location>
        <begin position="199"/>
        <end position="200"/>
    </location>
    <ligand>
        <name>substrate</name>
    </ligand>
</feature>
<comment type="caution">
    <text evidence="12">The sequence shown here is derived from an EMBL/GenBank/DDBJ whole genome shotgun (WGS) entry which is preliminary data.</text>
</comment>
<keyword evidence="3 10" id="KW-0479">Metal-binding</keyword>
<comment type="function">
    <text evidence="10">Pyrophosphatase that catalyzes the hydrolysis of nucleoside triphosphates to their monophosphate derivatives, with a high preference for the non-canonical purine nucleotides XTP (xanthosine triphosphate), dITP (deoxyinosine triphosphate) and ITP. Seems to function as a house-cleaning enzyme that removes non-canonical purine nucleotides from the nucleotide pool, thus preventing their incorporation into DNA/RNA and avoiding chromosomal lesions.</text>
</comment>
<dbReference type="HAMAP" id="MF_01405">
    <property type="entry name" value="Non_canon_purine_NTPase"/>
    <property type="match status" value="1"/>
</dbReference>
<keyword evidence="5 10" id="KW-0378">Hydrolase</keyword>
<keyword evidence="6 10" id="KW-0460">Magnesium</keyword>
<dbReference type="EMBL" id="NHON01000124">
    <property type="protein sequence ID" value="OWJ59047.1"/>
    <property type="molecule type" value="Genomic_DNA"/>
</dbReference>
<dbReference type="Proteomes" id="UP000196655">
    <property type="component" value="Unassembled WGS sequence"/>
</dbReference>
<dbReference type="STRING" id="1122125.GCA_000423185_01078"/>
<gene>
    <name evidence="12" type="ORF">BWR60_32730</name>
</gene>
<protein>
    <recommendedName>
        <fullName evidence="10">dITP/XTP pyrophosphatase</fullName>
        <ecNumber evidence="10">3.6.1.66</ecNumber>
    </recommendedName>
    <alternativeName>
        <fullName evidence="10">Non-canonical purine NTP pyrophosphatase</fullName>
    </alternativeName>
    <alternativeName>
        <fullName evidence="10">Non-standard purine NTP pyrophosphatase</fullName>
    </alternativeName>
    <alternativeName>
        <fullName evidence="10">Nucleoside-triphosphate diphosphatase</fullName>
    </alternativeName>
    <alternativeName>
        <fullName evidence="10">Nucleoside-triphosphate pyrophosphatase</fullName>
        <shortName evidence="10">NTPase</shortName>
    </alternativeName>
</protein>
<dbReference type="GO" id="GO:0036222">
    <property type="term" value="F:XTP diphosphatase activity"/>
    <property type="evidence" value="ECO:0007669"/>
    <property type="project" value="UniProtKB-UniRule"/>
</dbReference>
<evidence type="ECO:0000256" key="6">
    <source>
        <dbReference type="ARBA" id="ARBA00022842"/>
    </source>
</evidence>
<reference evidence="13" key="1">
    <citation type="submission" date="2017-05" db="EMBL/GenBank/DDBJ databases">
        <authorList>
            <person name="Macchi M."/>
            <person name="Festa S."/>
            <person name="Coppotelli B.M."/>
            <person name="Morelli I.S."/>
        </authorList>
    </citation>
    <scope>NUCLEOTIDE SEQUENCE [LARGE SCALE GENOMIC DNA]</scope>
    <source>
        <strain evidence="13">I</strain>
    </source>
</reference>
<proteinExistence type="inferred from homology"/>
<feature type="binding site" evidence="10">
    <location>
        <position position="81"/>
    </location>
    <ligand>
        <name>Mg(2+)</name>
        <dbReference type="ChEBI" id="CHEBI:18420"/>
    </ligand>
</feature>
<dbReference type="Pfam" id="PF01725">
    <property type="entry name" value="Ham1p_like"/>
    <property type="match status" value="1"/>
</dbReference>
<keyword evidence="4 10" id="KW-0547">Nucleotide-binding</keyword>
<feature type="binding site" evidence="10">
    <location>
        <position position="52"/>
    </location>
    <ligand>
        <name>Mg(2+)</name>
        <dbReference type="ChEBI" id="CHEBI:18420"/>
    </ligand>
</feature>
<keyword evidence="13" id="KW-1185">Reference proteome</keyword>
<feature type="binding site" evidence="10">
    <location>
        <position position="82"/>
    </location>
    <ligand>
        <name>substrate</name>
    </ligand>
</feature>
<dbReference type="OrthoDB" id="9807456at2"/>
<dbReference type="PANTHER" id="PTHR11067:SF9">
    <property type="entry name" value="INOSINE TRIPHOSPHATE PYROPHOSPHATASE"/>
    <property type="match status" value="1"/>
</dbReference>
<dbReference type="InterPro" id="IPR029001">
    <property type="entry name" value="ITPase-like_fam"/>
</dbReference>
<evidence type="ECO:0000256" key="1">
    <source>
        <dbReference type="ARBA" id="ARBA00008023"/>
    </source>
</evidence>
<name>A0A211Z1P8_9PROT</name>
<comment type="cofactor">
    <cofactor evidence="10">
        <name>Mg(2+)</name>
        <dbReference type="ChEBI" id="CHEBI:18420"/>
    </cofactor>
    <text evidence="10">Binds 1 Mg(2+) ion per subunit.</text>
</comment>
<evidence type="ECO:0000256" key="5">
    <source>
        <dbReference type="ARBA" id="ARBA00022801"/>
    </source>
</evidence>
<evidence type="ECO:0000256" key="7">
    <source>
        <dbReference type="ARBA" id="ARBA00023080"/>
    </source>
</evidence>
<evidence type="ECO:0000256" key="2">
    <source>
        <dbReference type="ARBA" id="ARBA00011738"/>
    </source>
</evidence>
<evidence type="ECO:0000256" key="3">
    <source>
        <dbReference type="ARBA" id="ARBA00022723"/>
    </source>
</evidence>
<dbReference type="SUPFAM" id="SSF52972">
    <property type="entry name" value="ITPase-like"/>
    <property type="match status" value="1"/>
</dbReference>
<keyword evidence="7 10" id="KW-0546">Nucleotide metabolism</keyword>
<accession>A0A211Z1P8</accession>
<dbReference type="GO" id="GO:0005829">
    <property type="term" value="C:cytosol"/>
    <property type="evidence" value="ECO:0007669"/>
    <property type="project" value="TreeGrafter"/>
</dbReference>
<dbReference type="RefSeq" id="WP_088156963.1">
    <property type="nucleotide sequence ID" value="NZ_NHON01000124.1"/>
</dbReference>
<dbReference type="GO" id="GO:0000166">
    <property type="term" value="F:nucleotide binding"/>
    <property type="evidence" value="ECO:0007669"/>
    <property type="project" value="UniProtKB-KW"/>
</dbReference>
<feature type="binding site" evidence="10">
    <location>
        <position position="194"/>
    </location>
    <ligand>
        <name>substrate</name>
    </ligand>
</feature>
<organism evidence="12 13">
    <name type="scientific">Inquilinus limosus</name>
    <dbReference type="NCBI Taxonomy" id="171674"/>
    <lineage>
        <taxon>Bacteria</taxon>
        <taxon>Pseudomonadati</taxon>
        <taxon>Pseudomonadota</taxon>
        <taxon>Alphaproteobacteria</taxon>
        <taxon>Rhodospirillales</taxon>
        <taxon>Rhodospirillaceae</taxon>
        <taxon>Inquilinus</taxon>
    </lineage>
</organism>
<dbReference type="CDD" id="cd00515">
    <property type="entry name" value="HAM1"/>
    <property type="match status" value="1"/>
</dbReference>
<dbReference type="InterPro" id="IPR002637">
    <property type="entry name" value="RdgB/HAM1"/>
</dbReference>
<dbReference type="PANTHER" id="PTHR11067">
    <property type="entry name" value="INOSINE TRIPHOSPHATE PYROPHOSPHATASE/HAM1 PROTEIN"/>
    <property type="match status" value="1"/>
</dbReference>
<comment type="catalytic activity">
    <reaction evidence="9 10">
        <text>XTP + H2O = XMP + diphosphate + H(+)</text>
        <dbReference type="Rhea" id="RHEA:28610"/>
        <dbReference type="ChEBI" id="CHEBI:15377"/>
        <dbReference type="ChEBI" id="CHEBI:15378"/>
        <dbReference type="ChEBI" id="CHEBI:33019"/>
        <dbReference type="ChEBI" id="CHEBI:57464"/>
        <dbReference type="ChEBI" id="CHEBI:61314"/>
        <dbReference type="EC" id="3.6.1.66"/>
    </reaction>
</comment>
<feature type="binding site" evidence="10">
    <location>
        <begin position="171"/>
        <end position="174"/>
    </location>
    <ligand>
        <name>substrate</name>
    </ligand>
</feature>
<dbReference type="AlphaFoldDB" id="A0A211Z1P8"/>
<comment type="catalytic activity">
    <reaction evidence="10">
        <text>ITP + H2O = IMP + diphosphate + H(+)</text>
        <dbReference type="Rhea" id="RHEA:29399"/>
        <dbReference type="ChEBI" id="CHEBI:15377"/>
        <dbReference type="ChEBI" id="CHEBI:15378"/>
        <dbReference type="ChEBI" id="CHEBI:33019"/>
        <dbReference type="ChEBI" id="CHEBI:58053"/>
        <dbReference type="ChEBI" id="CHEBI:61402"/>
        <dbReference type="EC" id="3.6.1.66"/>
    </reaction>
</comment>
<dbReference type="InterPro" id="IPR020922">
    <property type="entry name" value="dITP/XTP_pyrophosphatase"/>
</dbReference>
<evidence type="ECO:0000313" key="12">
    <source>
        <dbReference type="EMBL" id="OWJ59047.1"/>
    </source>
</evidence>
<comment type="catalytic activity">
    <reaction evidence="8 10">
        <text>dITP + H2O = dIMP + diphosphate + H(+)</text>
        <dbReference type="Rhea" id="RHEA:28342"/>
        <dbReference type="ChEBI" id="CHEBI:15377"/>
        <dbReference type="ChEBI" id="CHEBI:15378"/>
        <dbReference type="ChEBI" id="CHEBI:33019"/>
        <dbReference type="ChEBI" id="CHEBI:61194"/>
        <dbReference type="ChEBI" id="CHEBI:61382"/>
        <dbReference type="EC" id="3.6.1.66"/>
    </reaction>
</comment>
<evidence type="ECO:0000256" key="11">
    <source>
        <dbReference type="RuleBase" id="RU003781"/>
    </source>
</evidence>
<dbReference type="GO" id="GO:0046872">
    <property type="term" value="F:metal ion binding"/>
    <property type="evidence" value="ECO:0007669"/>
    <property type="project" value="UniProtKB-KW"/>
</dbReference>
<dbReference type="GO" id="GO:0036220">
    <property type="term" value="F:ITP diphosphatase activity"/>
    <property type="evidence" value="ECO:0007669"/>
    <property type="project" value="UniProtKB-UniRule"/>
</dbReference>
<dbReference type="GO" id="GO:0017111">
    <property type="term" value="F:ribonucleoside triphosphate phosphatase activity"/>
    <property type="evidence" value="ECO:0007669"/>
    <property type="project" value="InterPro"/>
</dbReference>
<dbReference type="GO" id="GO:0009146">
    <property type="term" value="P:purine nucleoside triphosphate catabolic process"/>
    <property type="evidence" value="ECO:0007669"/>
    <property type="project" value="UniProtKB-UniRule"/>
</dbReference>
<evidence type="ECO:0000256" key="8">
    <source>
        <dbReference type="ARBA" id="ARBA00051875"/>
    </source>
</evidence>
<evidence type="ECO:0000256" key="9">
    <source>
        <dbReference type="ARBA" id="ARBA00052017"/>
    </source>
</evidence>
<evidence type="ECO:0000313" key="13">
    <source>
        <dbReference type="Proteomes" id="UP000196655"/>
    </source>
</evidence>
<dbReference type="Gene3D" id="3.90.950.10">
    <property type="match status" value="1"/>
</dbReference>
<dbReference type="GO" id="GO:0035870">
    <property type="term" value="F:dITP diphosphatase activity"/>
    <property type="evidence" value="ECO:0007669"/>
    <property type="project" value="UniProtKB-UniRule"/>
</dbReference>
<dbReference type="NCBIfam" id="TIGR00042">
    <property type="entry name" value="RdgB/HAM1 family non-canonical purine NTP pyrophosphatase"/>
    <property type="match status" value="1"/>
</dbReference>
<feature type="active site" description="Proton acceptor" evidence="10">
    <location>
        <position position="81"/>
    </location>
</feature>
<dbReference type="GO" id="GO:0009117">
    <property type="term" value="P:nucleotide metabolic process"/>
    <property type="evidence" value="ECO:0007669"/>
    <property type="project" value="UniProtKB-KW"/>
</dbReference>
<feature type="binding site" evidence="10">
    <location>
        <begin position="20"/>
        <end position="25"/>
    </location>
    <ligand>
        <name>substrate</name>
    </ligand>
</feature>
<sequence length="214" mass="23029">MTNTASPARHFAGDRLVIASHNKGKIPEIAALLEGRVARLTSAAEHDVPEPEETGDTFIANAELKARFVAEATGLPSLADDSGVSVTGLGGDPGIYSARWAEKPPSESNGGSGRDFAYAMEQVRLKLGDTPDRSARFVCALSLCWPDGHCETVEGEIRGQLVWPARGTKGFGYDPIFVPDGHDRTFGEMESAEKHAMSHRADAFRKLVARCFES</sequence>
<dbReference type="EC" id="3.6.1.66" evidence="10"/>
<evidence type="ECO:0000256" key="4">
    <source>
        <dbReference type="ARBA" id="ARBA00022741"/>
    </source>
</evidence>
<comment type="similarity">
    <text evidence="1 10 11">Belongs to the HAM1 NTPase family.</text>
</comment>